<dbReference type="PaxDb" id="121845-A0A3Q0J9Q4"/>
<sequence length="248" mass="29229">MYVLNKCKEQCARVRGEIELIEDQLKNLGDEEGDIKKEIDSKKMLLSVASNDIVCCNETEVSAQINEYQSILKREFEKANKVKSSKNRIEFRLEALQTELSNAERRLQKIQNVRYQREQQLSSISEDAMKATHWLRENRHLFAGEIYEPMLLEINIKRPEFTRQIETLLSRDDLLAFTCERAEDAGILLRELREVRKWRVNIVTMPDENKRRSIRPSPYPIAELRSELFELSDKETHIHIHMKLLSSL</sequence>
<evidence type="ECO:0000313" key="3">
    <source>
        <dbReference type="Proteomes" id="UP000079169"/>
    </source>
</evidence>
<proteinExistence type="predicted"/>
<feature type="coiled-coil region" evidence="2">
    <location>
        <begin position="4"/>
        <end position="38"/>
    </location>
</feature>
<dbReference type="RefSeq" id="XP_026683450.1">
    <property type="nucleotide sequence ID" value="XM_026827649.1"/>
</dbReference>
<dbReference type="PANTHER" id="PTHR45916:SF1">
    <property type="entry name" value="STRUCTURAL MAINTENANCE OF CHROMOSOMES PROTEIN 5"/>
    <property type="match status" value="1"/>
</dbReference>
<evidence type="ECO:0000313" key="4">
    <source>
        <dbReference type="RefSeq" id="XP_026683450.1"/>
    </source>
</evidence>
<dbReference type="KEGG" id="dci:108253069"/>
<dbReference type="GO" id="GO:0030915">
    <property type="term" value="C:Smc5-Smc6 complex"/>
    <property type="evidence" value="ECO:0007669"/>
    <property type="project" value="TreeGrafter"/>
</dbReference>
<protein>
    <submittedName>
        <fullName evidence="4">Structural maintenance of chromosomes protein 5-like</fullName>
    </submittedName>
</protein>
<reference evidence="4" key="1">
    <citation type="submission" date="2025-08" db="UniProtKB">
        <authorList>
            <consortium name="RefSeq"/>
        </authorList>
    </citation>
    <scope>IDENTIFICATION</scope>
</reference>
<dbReference type="GeneID" id="108253069"/>
<feature type="coiled-coil region" evidence="2">
    <location>
        <begin position="86"/>
        <end position="113"/>
    </location>
</feature>
<name>A0A3Q0J9Q4_DIACI</name>
<dbReference type="STRING" id="121845.A0A3Q0J9Q4"/>
<evidence type="ECO:0000256" key="1">
    <source>
        <dbReference type="ARBA" id="ARBA00023054"/>
    </source>
</evidence>
<dbReference type="GO" id="GO:0005634">
    <property type="term" value="C:nucleus"/>
    <property type="evidence" value="ECO:0007669"/>
    <property type="project" value="TreeGrafter"/>
</dbReference>
<organism evidence="3 4">
    <name type="scientific">Diaphorina citri</name>
    <name type="common">Asian citrus psyllid</name>
    <dbReference type="NCBI Taxonomy" id="121845"/>
    <lineage>
        <taxon>Eukaryota</taxon>
        <taxon>Metazoa</taxon>
        <taxon>Ecdysozoa</taxon>
        <taxon>Arthropoda</taxon>
        <taxon>Hexapoda</taxon>
        <taxon>Insecta</taxon>
        <taxon>Pterygota</taxon>
        <taxon>Neoptera</taxon>
        <taxon>Paraneoptera</taxon>
        <taxon>Hemiptera</taxon>
        <taxon>Sternorrhyncha</taxon>
        <taxon>Psylloidea</taxon>
        <taxon>Psyllidae</taxon>
        <taxon>Diaphorininae</taxon>
        <taxon>Diaphorina</taxon>
    </lineage>
</organism>
<keyword evidence="1 2" id="KW-0175">Coiled coil</keyword>
<keyword evidence="3" id="KW-1185">Reference proteome</keyword>
<gene>
    <name evidence="4" type="primary">LOC108253069</name>
</gene>
<dbReference type="GO" id="GO:0000724">
    <property type="term" value="P:double-strand break repair via homologous recombination"/>
    <property type="evidence" value="ECO:0007669"/>
    <property type="project" value="TreeGrafter"/>
</dbReference>
<evidence type="ECO:0000256" key="2">
    <source>
        <dbReference type="SAM" id="Coils"/>
    </source>
</evidence>
<accession>A0A3Q0J9Q4</accession>
<dbReference type="Proteomes" id="UP000079169">
    <property type="component" value="Unplaced"/>
</dbReference>
<dbReference type="GO" id="GO:0003697">
    <property type="term" value="F:single-stranded DNA binding"/>
    <property type="evidence" value="ECO:0007669"/>
    <property type="project" value="TreeGrafter"/>
</dbReference>
<dbReference type="AlphaFoldDB" id="A0A3Q0J9Q4"/>
<dbReference type="PANTHER" id="PTHR45916">
    <property type="entry name" value="STRUCTURAL MAINTENANCE OF CHROMOSOMES PROTEIN 5"/>
    <property type="match status" value="1"/>
</dbReference>